<reference evidence="2 3" key="1">
    <citation type="submission" date="2019-04" db="EMBL/GenBank/DDBJ databases">
        <title>Phreatobacter aquaticus sp. nov.</title>
        <authorList>
            <person name="Choi A."/>
        </authorList>
    </citation>
    <scope>NUCLEOTIDE SEQUENCE [LARGE SCALE GENOMIC DNA]</scope>
    <source>
        <strain evidence="2 3">KCTC 52518</strain>
    </source>
</reference>
<name>A0A4D7BI77_9HYPH</name>
<dbReference type="OrthoDB" id="1454351at2"/>
<feature type="transmembrane region" description="Helical" evidence="1">
    <location>
        <begin position="33"/>
        <end position="58"/>
    </location>
</feature>
<gene>
    <name evidence="2" type="ORF">E8M01_27065</name>
</gene>
<organism evidence="2 3">
    <name type="scientific">Phreatobacter stygius</name>
    <dbReference type="NCBI Taxonomy" id="1940610"/>
    <lineage>
        <taxon>Bacteria</taxon>
        <taxon>Pseudomonadati</taxon>
        <taxon>Pseudomonadota</taxon>
        <taxon>Alphaproteobacteria</taxon>
        <taxon>Hyphomicrobiales</taxon>
        <taxon>Phreatobacteraceae</taxon>
        <taxon>Phreatobacter</taxon>
    </lineage>
</organism>
<evidence type="ECO:0008006" key="4">
    <source>
        <dbReference type="Google" id="ProtNLM"/>
    </source>
</evidence>
<proteinExistence type="predicted"/>
<protein>
    <recommendedName>
        <fullName evidence="4">DNA methyltransferase</fullName>
    </recommendedName>
</protein>
<evidence type="ECO:0000256" key="1">
    <source>
        <dbReference type="SAM" id="Phobius"/>
    </source>
</evidence>
<sequence>METLLPILIQLISGAVGGNVAGKSVPSLDQGTLINSIGGLLGGGIGGQIISAVLPGLLAGGGLSVSGILSSLVSGGVGGGLLLAIIGAVKNAMGSR</sequence>
<dbReference type="AlphaFoldDB" id="A0A4D7BI77"/>
<evidence type="ECO:0000313" key="2">
    <source>
        <dbReference type="EMBL" id="QCI67562.1"/>
    </source>
</evidence>
<keyword evidence="1" id="KW-0472">Membrane</keyword>
<keyword evidence="3" id="KW-1185">Reference proteome</keyword>
<evidence type="ECO:0000313" key="3">
    <source>
        <dbReference type="Proteomes" id="UP000298781"/>
    </source>
</evidence>
<keyword evidence="1" id="KW-0812">Transmembrane</keyword>
<feature type="transmembrane region" description="Helical" evidence="1">
    <location>
        <begin position="65"/>
        <end position="89"/>
    </location>
</feature>
<accession>A0A4D7BI77</accession>
<dbReference type="EMBL" id="CP039690">
    <property type="protein sequence ID" value="QCI67562.1"/>
    <property type="molecule type" value="Genomic_DNA"/>
</dbReference>
<dbReference type="Proteomes" id="UP000298781">
    <property type="component" value="Chromosome"/>
</dbReference>
<dbReference type="KEGG" id="pstg:E8M01_27065"/>
<keyword evidence="1" id="KW-1133">Transmembrane helix</keyword>
<dbReference type="RefSeq" id="WP_136962992.1">
    <property type="nucleotide sequence ID" value="NZ_CP039690.1"/>
</dbReference>